<keyword evidence="4" id="KW-1185">Reference proteome</keyword>
<dbReference type="InterPro" id="IPR009057">
    <property type="entry name" value="Homeodomain-like_sf"/>
</dbReference>
<dbReference type="OrthoDB" id="2447880at2759"/>
<dbReference type="GO" id="GO:0008168">
    <property type="term" value="F:methyltransferase activity"/>
    <property type="evidence" value="ECO:0007669"/>
    <property type="project" value="InterPro"/>
</dbReference>
<dbReference type="GO" id="GO:0003677">
    <property type="term" value="F:DNA binding"/>
    <property type="evidence" value="ECO:0007669"/>
    <property type="project" value="InterPro"/>
</dbReference>
<dbReference type="GO" id="GO:0008270">
    <property type="term" value="F:zinc ion binding"/>
    <property type="evidence" value="ECO:0007669"/>
    <property type="project" value="InterPro"/>
</dbReference>
<gene>
    <name evidence="3" type="ORF">LALA0_S09e02564g</name>
</gene>
<evidence type="ECO:0000313" key="3">
    <source>
        <dbReference type="EMBL" id="CEP63790.1"/>
    </source>
</evidence>
<dbReference type="Proteomes" id="UP000054304">
    <property type="component" value="Unassembled WGS sequence"/>
</dbReference>
<feature type="domain" description="Ada DNA repair metal-binding" evidence="2">
    <location>
        <begin position="13"/>
        <end position="76"/>
    </location>
</feature>
<dbReference type="EMBL" id="LN736368">
    <property type="protein sequence ID" value="CEP63790.1"/>
    <property type="molecule type" value="Genomic_DNA"/>
</dbReference>
<proteinExistence type="predicted"/>
<dbReference type="AlphaFoldDB" id="A0A0C7NBK8"/>
<dbReference type="GeneID" id="34687310"/>
<name>A0A0C7NBK8_9SACH</name>
<evidence type="ECO:0000313" key="4">
    <source>
        <dbReference type="Proteomes" id="UP000054304"/>
    </source>
</evidence>
<dbReference type="RefSeq" id="XP_022630002.1">
    <property type="nucleotide sequence ID" value="XM_022770686.1"/>
</dbReference>
<dbReference type="SUPFAM" id="SSF57884">
    <property type="entry name" value="Ada DNA repair protein, N-terminal domain (N-Ada 10)"/>
    <property type="match status" value="1"/>
</dbReference>
<dbReference type="InterPro" id="IPR004026">
    <property type="entry name" value="Ada_DNA_repair_Zn-bd"/>
</dbReference>
<organism evidence="3 4">
    <name type="scientific">Lachancea lanzarotensis</name>
    <dbReference type="NCBI Taxonomy" id="1245769"/>
    <lineage>
        <taxon>Eukaryota</taxon>
        <taxon>Fungi</taxon>
        <taxon>Dikarya</taxon>
        <taxon>Ascomycota</taxon>
        <taxon>Saccharomycotina</taxon>
        <taxon>Saccharomycetes</taxon>
        <taxon>Saccharomycetales</taxon>
        <taxon>Saccharomycetaceae</taxon>
        <taxon>Lachancea</taxon>
    </lineage>
</organism>
<sequence>MTSQNLFSTPEAKYSAVRDRNPSAEGSFVYAVKTTGIVCRPTCSARLALFKHVTFFESMQQAINAGFRPCRKCKPEIQLHWNRHRKLVIALIAHFHGLQAAGMTAGDFRLADLAGKSQISKWQLIKIFKRYTGTTPMRYYEELLKGSNAISEQDIPLVVTKKRQMKKEKLGSMSEIECTSPHATETEKVAEFSAHPHGAQNDDWIAEFLRV</sequence>
<protein>
    <submittedName>
        <fullName evidence="3">LALA0S09e02564g1_1</fullName>
    </submittedName>
</protein>
<dbReference type="Pfam" id="PF02805">
    <property type="entry name" value="Ada_Zn_binding"/>
    <property type="match status" value="1"/>
</dbReference>
<evidence type="ECO:0000259" key="2">
    <source>
        <dbReference type="Pfam" id="PF02805"/>
    </source>
</evidence>
<reference evidence="3 4" key="1">
    <citation type="submission" date="2014-12" db="EMBL/GenBank/DDBJ databases">
        <authorList>
            <person name="Neuveglise Cecile"/>
        </authorList>
    </citation>
    <scope>NUCLEOTIDE SEQUENCE [LARGE SCALE GENOMIC DNA]</scope>
    <source>
        <strain evidence="3 4">CBS 12615</strain>
    </source>
</reference>
<dbReference type="Gene3D" id="1.10.10.60">
    <property type="entry name" value="Homeodomain-like"/>
    <property type="match status" value="1"/>
</dbReference>
<dbReference type="SUPFAM" id="SSF46689">
    <property type="entry name" value="Homeodomain-like"/>
    <property type="match status" value="1"/>
</dbReference>
<dbReference type="Gene3D" id="3.40.10.10">
    <property type="entry name" value="DNA Methylphosphotriester Repair Domain"/>
    <property type="match status" value="1"/>
</dbReference>
<dbReference type="HOGENOM" id="CLU_000445_81_3_1"/>
<evidence type="ECO:0000256" key="1">
    <source>
        <dbReference type="ARBA" id="ARBA00023159"/>
    </source>
</evidence>
<keyword evidence="1" id="KW-0010">Activator</keyword>
<dbReference type="InterPro" id="IPR035451">
    <property type="entry name" value="Ada-like_dom_sf"/>
</dbReference>
<dbReference type="GO" id="GO:0006281">
    <property type="term" value="P:DNA repair"/>
    <property type="evidence" value="ECO:0007669"/>
    <property type="project" value="InterPro"/>
</dbReference>
<accession>A0A0C7NBK8</accession>
<dbReference type="GO" id="GO:0006355">
    <property type="term" value="P:regulation of DNA-templated transcription"/>
    <property type="evidence" value="ECO:0007669"/>
    <property type="project" value="InterPro"/>
</dbReference>
<dbReference type="STRING" id="1245769.A0A0C7NBK8"/>